<dbReference type="InterPro" id="IPR033694">
    <property type="entry name" value="PGPEP1_Cys_AS"/>
</dbReference>
<dbReference type="PIRSF" id="PIRSF015592">
    <property type="entry name" value="Prld-crbxl_pptds"/>
    <property type="match status" value="1"/>
</dbReference>
<evidence type="ECO:0000256" key="8">
    <source>
        <dbReference type="ARBA" id="ARBA00022807"/>
    </source>
</evidence>
<evidence type="ECO:0000256" key="11">
    <source>
        <dbReference type="PROSITE-ProRule" id="PRU10077"/>
    </source>
</evidence>
<dbReference type="OrthoDB" id="9779738at2"/>
<keyword evidence="13" id="KW-1185">Reference proteome</keyword>
<dbReference type="InterPro" id="IPR016125">
    <property type="entry name" value="Peptidase_C15-like"/>
</dbReference>
<evidence type="ECO:0000256" key="1">
    <source>
        <dbReference type="ARBA" id="ARBA00001770"/>
    </source>
</evidence>
<dbReference type="CDD" id="cd00501">
    <property type="entry name" value="Peptidase_C15"/>
    <property type="match status" value="1"/>
</dbReference>
<dbReference type="InterPro" id="IPR029762">
    <property type="entry name" value="PGP-I_bact-type"/>
</dbReference>
<dbReference type="NCBIfam" id="NF009676">
    <property type="entry name" value="PRK13197.1"/>
    <property type="match status" value="1"/>
</dbReference>
<dbReference type="FunFam" id="3.40.630.20:FF:000001">
    <property type="entry name" value="Pyrrolidone-carboxylate peptidase"/>
    <property type="match status" value="1"/>
</dbReference>
<keyword evidence="5 9" id="KW-0963">Cytoplasm</keyword>
<dbReference type="PROSITE" id="PS01333">
    <property type="entry name" value="PYRASE_GLU"/>
    <property type="match status" value="1"/>
</dbReference>
<dbReference type="GO" id="GO:0006508">
    <property type="term" value="P:proteolysis"/>
    <property type="evidence" value="ECO:0007669"/>
    <property type="project" value="UniProtKB-KW"/>
</dbReference>
<keyword evidence="8 9" id="KW-0788">Thiol protease</keyword>
<dbReference type="EMBL" id="MLYO01000010">
    <property type="protein sequence ID" value="OIK07513.1"/>
    <property type="molecule type" value="Genomic_DNA"/>
</dbReference>
<organism evidence="12 13">
    <name type="scientific">Streptomyces monashensis</name>
    <dbReference type="NCBI Taxonomy" id="1678012"/>
    <lineage>
        <taxon>Bacteria</taxon>
        <taxon>Bacillati</taxon>
        <taxon>Actinomycetota</taxon>
        <taxon>Actinomycetes</taxon>
        <taxon>Kitasatosporales</taxon>
        <taxon>Streptomycetaceae</taxon>
        <taxon>Streptomyces</taxon>
    </lineage>
</organism>
<dbReference type="AlphaFoldDB" id="A0A1S2QPG8"/>
<dbReference type="Pfam" id="PF01470">
    <property type="entry name" value="Peptidase_C15"/>
    <property type="match status" value="1"/>
</dbReference>
<evidence type="ECO:0000256" key="9">
    <source>
        <dbReference type="HAMAP-Rule" id="MF_00417"/>
    </source>
</evidence>
<dbReference type="PANTHER" id="PTHR23402">
    <property type="entry name" value="PROTEASE FAMILY C15 PYROGLUTAMYL-PEPTIDASE I-RELATED"/>
    <property type="match status" value="1"/>
</dbReference>
<evidence type="ECO:0000256" key="4">
    <source>
        <dbReference type="ARBA" id="ARBA00006641"/>
    </source>
</evidence>
<dbReference type="GO" id="GO:0005829">
    <property type="term" value="C:cytosol"/>
    <property type="evidence" value="ECO:0007669"/>
    <property type="project" value="InterPro"/>
</dbReference>
<dbReference type="InterPro" id="IPR036440">
    <property type="entry name" value="Peptidase_C15-like_sf"/>
</dbReference>
<comment type="subcellular location">
    <subcellularLocation>
        <location evidence="3 9">Cytoplasm</location>
    </subcellularLocation>
</comment>
<keyword evidence="6 9" id="KW-0645">Protease</keyword>
<comment type="subunit">
    <text evidence="9">Homotetramer.</text>
</comment>
<accession>A0A1S2QPG8</accession>
<feature type="active site" evidence="9 11">
    <location>
        <position position="143"/>
    </location>
</feature>
<dbReference type="InterPro" id="IPR033693">
    <property type="entry name" value="PGPEP1_Glu_AS"/>
</dbReference>
<dbReference type="PANTHER" id="PTHR23402:SF1">
    <property type="entry name" value="PYROGLUTAMYL-PEPTIDASE I"/>
    <property type="match status" value="1"/>
</dbReference>
<comment type="catalytic activity">
    <reaction evidence="1 9 10">
        <text>Release of an N-terminal pyroglutamyl group from a polypeptide, the second amino acid generally not being Pro.</text>
        <dbReference type="EC" id="3.4.19.3"/>
    </reaction>
</comment>
<comment type="similarity">
    <text evidence="4 9">Belongs to the peptidase C15 family.</text>
</comment>
<dbReference type="HAMAP" id="MF_00417">
    <property type="entry name" value="Pyrrolid_peptidase"/>
    <property type="match status" value="1"/>
</dbReference>
<evidence type="ECO:0000313" key="13">
    <source>
        <dbReference type="Proteomes" id="UP000179642"/>
    </source>
</evidence>
<dbReference type="RefSeq" id="WP_071379157.1">
    <property type="nucleotide sequence ID" value="NZ_MLYO01000010.1"/>
</dbReference>
<evidence type="ECO:0000256" key="2">
    <source>
        <dbReference type="ARBA" id="ARBA00002280"/>
    </source>
</evidence>
<feature type="active site" evidence="9">
    <location>
        <position position="167"/>
    </location>
</feature>
<evidence type="ECO:0000256" key="3">
    <source>
        <dbReference type="ARBA" id="ARBA00004496"/>
    </source>
</evidence>
<evidence type="ECO:0000256" key="10">
    <source>
        <dbReference type="PROSITE-ProRule" id="PRU10076"/>
    </source>
</evidence>
<proteinExistence type="inferred from homology"/>
<protein>
    <recommendedName>
        <fullName evidence="9">Pyrrolidone-carboxylate peptidase</fullName>
        <ecNumber evidence="9">3.4.19.3</ecNumber>
    </recommendedName>
    <alternativeName>
        <fullName evidence="9">5-oxoprolyl-peptidase</fullName>
    </alternativeName>
    <alternativeName>
        <fullName evidence="9">Pyroglutamyl-peptidase I</fullName>
        <shortName evidence="9">PGP-I</shortName>
        <shortName evidence="9">Pyrase</shortName>
    </alternativeName>
</protein>
<evidence type="ECO:0000256" key="7">
    <source>
        <dbReference type="ARBA" id="ARBA00022801"/>
    </source>
</evidence>
<dbReference type="GO" id="GO:0016920">
    <property type="term" value="F:pyroglutamyl-peptidase activity"/>
    <property type="evidence" value="ECO:0007669"/>
    <property type="project" value="UniProtKB-UniRule"/>
</dbReference>
<reference evidence="12 13" key="1">
    <citation type="submission" date="2016-10" db="EMBL/GenBank/DDBJ databases">
        <title>Genome sequence of Streptomyces sp. MUSC 1.</title>
        <authorList>
            <person name="Lee L.-H."/>
            <person name="Ser H.-L."/>
            <person name="Law J.W.-F."/>
        </authorList>
    </citation>
    <scope>NUCLEOTIDE SEQUENCE [LARGE SCALE GENOMIC DNA]</scope>
    <source>
        <strain evidence="12 13">MUSC 1</strain>
    </source>
</reference>
<evidence type="ECO:0000313" key="12">
    <source>
        <dbReference type="EMBL" id="OIK07513.1"/>
    </source>
</evidence>
<dbReference type="PROSITE" id="PS01334">
    <property type="entry name" value="PYRASE_CYS"/>
    <property type="match status" value="1"/>
</dbReference>
<dbReference type="SUPFAM" id="SSF53182">
    <property type="entry name" value="Pyrrolidone carboxyl peptidase (pyroglutamate aminopeptidase)"/>
    <property type="match status" value="1"/>
</dbReference>
<dbReference type="PRINTS" id="PR00706">
    <property type="entry name" value="PYROGLUPTASE"/>
</dbReference>
<dbReference type="EC" id="3.4.19.3" evidence="9"/>
<dbReference type="NCBIfam" id="TIGR00504">
    <property type="entry name" value="pyro_pdase"/>
    <property type="match status" value="1"/>
</dbReference>
<dbReference type="InterPro" id="IPR000816">
    <property type="entry name" value="Peptidase_C15"/>
</dbReference>
<evidence type="ECO:0000256" key="6">
    <source>
        <dbReference type="ARBA" id="ARBA00022670"/>
    </source>
</evidence>
<sequence>MTRVLITGFAPFDGERVNPSWQAASLVAAEPPAGLTVTAAELPCVFGESVTALRAAVRAADPELVLCLGQAGGRPGVTVERVAVNLDDARIPDNAGHRPVDEPVVPGGPAAYFSSLPVKACVAALRTAGVPAAVSHTAGTFVCNHVAYGLAHLIATELPHVRGGFVHVPWAPEQVTDGTAPALEPATVARGLRALLGIAAATPAGQDLNVSEGATH</sequence>
<feature type="active site" evidence="9 10">
    <location>
        <position position="80"/>
    </location>
</feature>
<comment type="caution">
    <text evidence="12">The sequence shown here is derived from an EMBL/GenBank/DDBJ whole genome shotgun (WGS) entry which is preliminary data.</text>
</comment>
<dbReference type="Gene3D" id="3.40.630.20">
    <property type="entry name" value="Peptidase C15, pyroglutamyl peptidase I-like"/>
    <property type="match status" value="1"/>
</dbReference>
<gene>
    <name evidence="9" type="primary">pcp</name>
    <name evidence="12" type="ORF">BIV23_03110</name>
</gene>
<name>A0A1S2QPG8_9ACTN</name>
<evidence type="ECO:0000256" key="5">
    <source>
        <dbReference type="ARBA" id="ARBA00022490"/>
    </source>
</evidence>
<dbReference type="Proteomes" id="UP000179642">
    <property type="component" value="Unassembled WGS sequence"/>
</dbReference>
<keyword evidence="7 9" id="KW-0378">Hydrolase</keyword>
<comment type="function">
    <text evidence="2 9">Removes 5-oxoproline from various penultimate amino acid residues except L-proline.</text>
</comment>